<proteinExistence type="predicted"/>
<dbReference type="OrthoDB" id="9069044at2"/>
<dbReference type="Proteomes" id="UP000000239">
    <property type="component" value="Chromosome"/>
</dbReference>
<dbReference type="EMBL" id="CP000285">
    <property type="protein sequence ID" value="ABE57605.1"/>
    <property type="molecule type" value="Genomic_DNA"/>
</dbReference>
<evidence type="ECO:0000313" key="3">
    <source>
        <dbReference type="Proteomes" id="UP000000239"/>
    </source>
</evidence>
<sequence>MRTYSLLIDASHAPEHLERCLSALARSISGFRGHTETLVQLRTLDTRTQLLLEQRDIRFALLPQHGQGALRHHGATHLNGEVLIFLDAALEVPDDWLDRLAEAFRKQSADAVVFAQAPADPLVPALADWYATRIRRGFGDHPWEWPTGQLAITREWYERLGGHDPRLETCADLDILVRLWRCHARLRWQTSPSLIDHGAPRRLGPWWRRQRRHQARYLYTASAARHPRFVIPRLGGTLVQWGSVPLALLLWIPPAPTPGVASLVISAWPATVMTWRDGMPPRSRACRLALWRWCLHALQLTATGAALLSPPCRRRLRRDPV</sequence>
<dbReference type="Pfam" id="PF00535">
    <property type="entry name" value="Glycos_transf_2"/>
    <property type="match status" value="1"/>
</dbReference>
<dbReference type="HOGENOM" id="CLU_025996_19_3_6"/>
<organism evidence="2 3">
    <name type="scientific">Chromohalobacter israelensis (strain ATCC BAA-138 / DSM 3043 / CIP 106854 / NCIMB 13768 / 1H11)</name>
    <name type="common">Chromohalobacter salexigens</name>
    <dbReference type="NCBI Taxonomy" id="290398"/>
    <lineage>
        <taxon>Bacteria</taxon>
        <taxon>Pseudomonadati</taxon>
        <taxon>Pseudomonadota</taxon>
        <taxon>Gammaproteobacteria</taxon>
        <taxon>Oceanospirillales</taxon>
        <taxon>Halomonadaceae</taxon>
        <taxon>Chromohalobacter</taxon>
    </lineage>
</organism>
<dbReference type="GeneID" id="95336011"/>
<dbReference type="STRING" id="290398.Csal_0241"/>
<reference evidence="2 3" key="1">
    <citation type="journal article" date="2011" name="Stand. Genomic Sci.">
        <title>Complete genome sequence of the halophilic and highly halotolerant Chromohalobacter salexigens type strain (1H11(T)).</title>
        <authorList>
            <person name="Copeland A."/>
            <person name="O'Connor K."/>
            <person name="Lucas S."/>
            <person name="Lapidus A."/>
            <person name="Berry K.W."/>
            <person name="Detter J.C."/>
            <person name="Del Rio T.G."/>
            <person name="Hammon N."/>
            <person name="Dalin E."/>
            <person name="Tice H."/>
            <person name="Pitluck S."/>
            <person name="Bruce D."/>
            <person name="Goodwin L."/>
            <person name="Han C."/>
            <person name="Tapia R."/>
            <person name="Saunders E."/>
            <person name="Schmutz J."/>
            <person name="Brettin T."/>
            <person name="Larimer F."/>
            <person name="Land M."/>
            <person name="Hauser L."/>
            <person name="Vargas C."/>
            <person name="Nieto J.J."/>
            <person name="Kyrpides N.C."/>
            <person name="Ivanova N."/>
            <person name="Goker M."/>
            <person name="Klenk H.P."/>
            <person name="Csonka L.N."/>
            <person name="Woyke T."/>
        </authorList>
    </citation>
    <scope>NUCLEOTIDE SEQUENCE [LARGE SCALE GENOMIC DNA]</scope>
    <source>
        <strain evidence="3">ATCC BAA-138 / DSM 3043 / CIP 106854 / NCIMB 13768 / 1H11</strain>
    </source>
</reference>
<protein>
    <recommendedName>
        <fullName evidence="1">Glycosyltransferase 2-like domain-containing protein</fullName>
    </recommendedName>
</protein>
<dbReference type="RefSeq" id="WP_011505551.1">
    <property type="nucleotide sequence ID" value="NC_007963.1"/>
</dbReference>
<dbReference type="eggNOG" id="COG1215">
    <property type="taxonomic scope" value="Bacteria"/>
</dbReference>
<gene>
    <name evidence="2" type="ordered locus">Csal_0241</name>
</gene>
<dbReference type="InterPro" id="IPR029044">
    <property type="entry name" value="Nucleotide-diphossugar_trans"/>
</dbReference>
<dbReference type="InterPro" id="IPR001173">
    <property type="entry name" value="Glyco_trans_2-like"/>
</dbReference>
<feature type="domain" description="Glycosyltransferase 2-like" evidence="1">
    <location>
        <begin position="54"/>
        <end position="115"/>
    </location>
</feature>
<dbReference type="Gene3D" id="3.90.550.10">
    <property type="entry name" value="Spore Coat Polysaccharide Biosynthesis Protein SpsA, Chain A"/>
    <property type="match status" value="1"/>
</dbReference>
<evidence type="ECO:0000313" key="2">
    <source>
        <dbReference type="EMBL" id="ABE57605.1"/>
    </source>
</evidence>
<dbReference type="AlphaFoldDB" id="Q1R103"/>
<evidence type="ECO:0000259" key="1">
    <source>
        <dbReference type="Pfam" id="PF00535"/>
    </source>
</evidence>
<name>Q1R103_CHRI1</name>
<dbReference type="SUPFAM" id="SSF53448">
    <property type="entry name" value="Nucleotide-diphospho-sugar transferases"/>
    <property type="match status" value="1"/>
</dbReference>
<dbReference type="KEGG" id="csa:Csal_0241"/>
<dbReference type="CAZy" id="GT2">
    <property type="family name" value="Glycosyltransferase Family 2"/>
</dbReference>
<accession>Q1R103</accession>
<keyword evidence="3" id="KW-1185">Reference proteome</keyword>